<dbReference type="GO" id="GO:0004359">
    <property type="term" value="F:glutaminase activity"/>
    <property type="evidence" value="ECO:0007669"/>
    <property type="project" value="InterPro"/>
</dbReference>
<proteinExistence type="inferred from homology"/>
<dbReference type="NCBIfam" id="TIGR00552">
    <property type="entry name" value="nadE"/>
    <property type="match status" value="1"/>
</dbReference>
<dbReference type="Pfam" id="PF02540">
    <property type="entry name" value="NAD_synthase"/>
    <property type="match status" value="1"/>
</dbReference>
<evidence type="ECO:0000256" key="7">
    <source>
        <dbReference type="RuleBase" id="RU003812"/>
    </source>
</evidence>
<comment type="catalytic activity">
    <reaction evidence="7">
        <text>deamido-NAD(+) + NH4(+) + ATP = AMP + diphosphate + NAD(+) + H(+)</text>
        <dbReference type="Rhea" id="RHEA:21188"/>
        <dbReference type="ChEBI" id="CHEBI:15378"/>
        <dbReference type="ChEBI" id="CHEBI:28938"/>
        <dbReference type="ChEBI" id="CHEBI:30616"/>
        <dbReference type="ChEBI" id="CHEBI:33019"/>
        <dbReference type="ChEBI" id="CHEBI:57540"/>
        <dbReference type="ChEBI" id="CHEBI:58437"/>
        <dbReference type="ChEBI" id="CHEBI:456215"/>
        <dbReference type="EC" id="6.3.1.5"/>
    </reaction>
</comment>
<dbReference type="EMBL" id="FNNJ01000001">
    <property type="protein sequence ID" value="SDW42469.1"/>
    <property type="molecule type" value="Genomic_DNA"/>
</dbReference>
<dbReference type="GO" id="GO:0008795">
    <property type="term" value="F:NAD+ synthase activity"/>
    <property type="evidence" value="ECO:0007669"/>
    <property type="project" value="UniProtKB-EC"/>
</dbReference>
<gene>
    <name evidence="9" type="ORF">SAMN05444411_101689</name>
</gene>
<dbReference type="EC" id="6.3.1.5" evidence="7"/>
<name>A0A1H2TGW8_9FLAO</name>
<evidence type="ECO:0000256" key="5">
    <source>
        <dbReference type="ARBA" id="ARBA00023027"/>
    </source>
</evidence>
<accession>A0A1H2TGW8</accession>
<feature type="domain" description="NAD/GMP synthase" evidence="8">
    <location>
        <begin position="7"/>
        <end position="249"/>
    </location>
</feature>
<dbReference type="AlphaFoldDB" id="A0A1H2TGW8"/>
<dbReference type="GO" id="GO:0005737">
    <property type="term" value="C:cytoplasm"/>
    <property type="evidence" value="ECO:0007669"/>
    <property type="project" value="InterPro"/>
</dbReference>
<evidence type="ECO:0000256" key="4">
    <source>
        <dbReference type="ARBA" id="ARBA00022840"/>
    </source>
</evidence>
<dbReference type="InterPro" id="IPR014729">
    <property type="entry name" value="Rossmann-like_a/b/a_fold"/>
</dbReference>
<sequence>MNAEKVVEHIVGWLKDYATNAGVNGFVIGISGGIDSAVTSTLCAKTGFPVLCVEMPIHQGANQVSRAKEHINQLQERFYKVTSIEIDLTNTFEEYKKVIPVTDDKATVNLSLANTRARLRMTNLYYLAGLHGLLVAGTGNKVEDFGVGFYTKYGDGGVDLSPIADLMKSEVYKIAKVLEVPASIQVAKPTDGLFGDSRTDEDQIGASYDELEWAMNVADEGKTINDFEGRQKEVFTIYSQRNRANKHKMDPIPVCEIPADLK</sequence>
<dbReference type="GO" id="GO:0003952">
    <property type="term" value="F:NAD+ synthase (glutamine-hydrolyzing) activity"/>
    <property type="evidence" value="ECO:0007669"/>
    <property type="project" value="InterPro"/>
</dbReference>
<dbReference type="PANTHER" id="PTHR23090">
    <property type="entry name" value="NH 3 /GLUTAMINE-DEPENDENT NAD + SYNTHETASE"/>
    <property type="match status" value="1"/>
</dbReference>
<dbReference type="OrthoDB" id="9803818at2"/>
<evidence type="ECO:0000256" key="2">
    <source>
        <dbReference type="ARBA" id="ARBA00022598"/>
    </source>
</evidence>
<dbReference type="CDD" id="cd00553">
    <property type="entry name" value="NAD_synthase"/>
    <property type="match status" value="1"/>
</dbReference>
<evidence type="ECO:0000313" key="9">
    <source>
        <dbReference type="EMBL" id="SDW42469.1"/>
    </source>
</evidence>
<comment type="similarity">
    <text evidence="6">Belongs to the NAD synthetase family.</text>
</comment>
<evidence type="ECO:0000256" key="3">
    <source>
        <dbReference type="ARBA" id="ARBA00022741"/>
    </source>
</evidence>
<dbReference type="GO" id="GO:0009435">
    <property type="term" value="P:NAD+ biosynthetic process"/>
    <property type="evidence" value="ECO:0007669"/>
    <property type="project" value="UniProtKB-UniPathway"/>
</dbReference>
<dbReference type="PANTHER" id="PTHR23090:SF9">
    <property type="entry name" value="GLUTAMINE-DEPENDENT NAD(+) SYNTHETASE"/>
    <property type="match status" value="1"/>
</dbReference>
<evidence type="ECO:0000256" key="1">
    <source>
        <dbReference type="ARBA" id="ARBA00004790"/>
    </source>
</evidence>
<dbReference type="InterPro" id="IPR022310">
    <property type="entry name" value="NAD/GMP_synthase"/>
</dbReference>
<keyword evidence="2 6" id="KW-0436">Ligase</keyword>
<dbReference type="STRING" id="762486.SAMN05444411_101689"/>
<reference evidence="10" key="1">
    <citation type="submission" date="2016-10" db="EMBL/GenBank/DDBJ databases">
        <authorList>
            <person name="Varghese N."/>
            <person name="Submissions S."/>
        </authorList>
    </citation>
    <scope>NUCLEOTIDE SEQUENCE [LARGE SCALE GENOMIC DNA]</scope>
    <source>
        <strain evidence="10">DSM 24956</strain>
    </source>
</reference>
<dbReference type="RefSeq" id="WP_090119727.1">
    <property type="nucleotide sequence ID" value="NZ_FNNJ01000001.1"/>
</dbReference>
<evidence type="ECO:0000313" key="10">
    <source>
        <dbReference type="Proteomes" id="UP000199595"/>
    </source>
</evidence>
<evidence type="ECO:0000259" key="8">
    <source>
        <dbReference type="Pfam" id="PF02540"/>
    </source>
</evidence>
<keyword evidence="10" id="KW-1185">Reference proteome</keyword>
<keyword evidence="5 6" id="KW-0520">NAD</keyword>
<protein>
    <recommendedName>
        <fullName evidence="7">NH(3)-dependent NAD(+) synthetase</fullName>
        <ecNumber evidence="7">6.3.1.5</ecNumber>
    </recommendedName>
</protein>
<dbReference type="Gene3D" id="3.40.50.620">
    <property type="entry name" value="HUPs"/>
    <property type="match status" value="1"/>
</dbReference>
<comment type="pathway">
    <text evidence="1">Cofactor biosynthesis; NAD(+) biosynthesis.</text>
</comment>
<dbReference type="InterPro" id="IPR003694">
    <property type="entry name" value="NAD_synthase"/>
</dbReference>
<organism evidence="9 10">
    <name type="scientific">Lutibacter oricola</name>
    <dbReference type="NCBI Taxonomy" id="762486"/>
    <lineage>
        <taxon>Bacteria</taxon>
        <taxon>Pseudomonadati</taxon>
        <taxon>Bacteroidota</taxon>
        <taxon>Flavobacteriia</taxon>
        <taxon>Flavobacteriales</taxon>
        <taxon>Flavobacteriaceae</taxon>
        <taxon>Lutibacter</taxon>
    </lineage>
</organism>
<dbReference type="UniPathway" id="UPA00253"/>
<dbReference type="SUPFAM" id="SSF52402">
    <property type="entry name" value="Adenine nucleotide alpha hydrolases-like"/>
    <property type="match status" value="1"/>
</dbReference>
<keyword evidence="3 6" id="KW-0547">Nucleotide-binding</keyword>
<keyword evidence="4 6" id="KW-0067">ATP-binding</keyword>
<dbReference type="Proteomes" id="UP000199595">
    <property type="component" value="Unassembled WGS sequence"/>
</dbReference>
<evidence type="ECO:0000256" key="6">
    <source>
        <dbReference type="RuleBase" id="RU003811"/>
    </source>
</evidence>
<dbReference type="GO" id="GO:0005524">
    <property type="term" value="F:ATP binding"/>
    <property type="evidence" value="ECO:0007669"/>
    <property type="project" value="UniProtKB-KW"/>
</dbReference>